<comment type="caution">
    <text evidence="2">The sequence shown here is derived from an EMBL/GenBank/DDBJ whole genome shotgun (WGS) entry which is preliminary data.</text>
</comment>
<keyword evidence="1" id="KW-1133">Transmembrane helix</keyword>
<organism evidence="2 3">
    <name type="scientific">Ilex paraguariensis</name>
    <name type="common">yerba mate</name>
    <dbReference type="NCBI Taxonomy" id="185542"/>
    <lineage>
        <taxon>Eukaryota</taxon>
        <taxon>Viridiplantae</taxon>
        <taxon>Streptophyta</taxon>
        <taxon>Embryophyta</taxon>
        <taxon>Tracheophyta</taxon>
        <taxon>Spermatophyta</taxon>
        <taxon>Magnoliopsida</taxon>
        <taxon>eudicotyledons</taxon>
        <taxon>Gunneridae</taxon>
        <taxon>Pentapetalae</taxon>
        <taxon>asterids</taxon>
        <taxon>campanulids</taxon>
        <taxon>Aquifoliales</taxon>
        <taxon>Aquifoliaceae</taxon>
        <taxon>Ilex</taxon>
    </lineage>
</organism>
<evidence type="ECO:0000313" key="3">
    <source>
        <dbReference type="Proteomes" id="UP001642360"/>
    </source>
</evidence>
<protein>
    <submittedName>
        <fullName evidence="2">Uncharacterized protein</fullName>
    </submittedName>
</protein>
<dbReference type="Proteomes" id="UP001642360">
    <property type="component" value="Unassembled WGS sequence"/>
</dbReference>
<dbReference type="EMBL" id="CAUOFW020008514">
    <property type="protein sequence ID" value="CAK9183139.1"/>
    <property type="molecule type" value="Genomic_DNA"/>
</dbReference>
<feature type="transmembrane region" description="Helical" evidence="1">
    <location>
        <begin position="20"/>
        <end position="40"/>
    </location>
</feature>
<keyword evidence="3" id="KW-1185">Reference proteome</keyword>
<evidence type="ECO:0000313" key="2">
    <source>
        <dbReference type="EMBL" id="CAK9183139.1"/>
    </source>
</evidence>
<keyword evidence="1" id="KW-0812">Transmembrane</keyword>
<proteinExistence type="predicted"/>
<evidence type="ECO:0000256" key="1">
    <source>
        <dbReference type="SAM" id="Phobius"/>
    </source>
</evidence>
<name>A0ABC8UQS7_9AQUA</name>
<dbReference type="AlphaFoldDB" id="A0ABC8UQS7"/>
<accession>A0ABC8UQS7</accession>
<keyword evidence="1" id="KW-0472">Membrane</keyword>
<gene>
    <name evidence="2" type="ORF">ILEXP_LOCUS53378</name>
</gene>
<reference evidence="2 3" key="1">
    <citation type="submission" date="2024-02" db="EMBL/GenBank/DDBJ databases">
        <authorList>
            <person name="Vignale AGUSTIN F."/>
            <person name="Sosa J E."/>
            <person name="Modenutti C."/>
        </authorList>
    </citation>
    <scope>NUCLEOTIDE SEQUENCE [LARGE SCALE GENOMIC DNA]</scope>
</reference>
<sequence length="100" mass="12042">MRFHFYLHILRVNFQTSFHSQMQFFLSLFSLSNAIFYASFPTCYDIKIFALFCQNRKFHDNMDMLFICHNNMDMLSKQKVSYGIFVYVVYAYGICVYVYG</sequence>
<feature type="transmembrane region" description="Helical" evidence="1">
    <location>
        <begin position="80"/>
        <end position="99"/>
    </location>
</feature>